<protein>
    <submittedName>
        <fullName evidence="2">Uncharacterized protein</fullName>
    </submittedName>
</protein>
<keyword evidence="1" id="KW-0812">Transmembrane</keyword>
<proteinExistence type="predicted"/>
<evidence type="ECO:0000256" key="1">
    <source>
        <dbReference type="SAM" id="Phobius"/>
    </source>
</evidence>
<keyword evidence="1" id="KW-1133">Transmembrane helix</keyword>
<organism evidence="2 3">
    <name type="scientific">Terriglobus roseus</name>
    <dbReference type="NCBI Taxonomy" id="392734"/>
    <lineage>
        <taxon>Bacteria</taxon>
        <taxon>Pseudomonadati</taxon>
        <taxon>Acidobacteriota</taxon>
        <taxon>Terriglobia</taxon>
        <taxon>Terriglobales</taxon>
        <taxon>Acidobacteriaceae</taxon>
        <taxon>Terriglobus</taxon>
    </lineage>
</organism>
<dbReference type="RefSeq" id="WP_083345417.1">
    <property type="nucleotide sequence ID" value="NZ_LT629690.1"/>
</dbReference>
<gene>
    <name evidence="2" type="ORF">SAMN05444167_2488</name>
</gene>
<sequence length="89" mass="9864">MSNLLFCIAGIAIGLIFFVAGIFQAFAPAVWADLPIHGKGLIVDRQKTRREMMRPTARVLGGGLFMLFGLFITVECGIQAVHWLVVFRK</sequence>
<accession>A0A1G7LBN3</accession>
<dbReference type="EMBL" id="LT629690">
    <property type="protein sequence ID" value="SDF46811.1"/>
    <property type="molecule type" value="Genomic_DNA"/>
</dbReference>
<keyword evidence="3" id="KW-1185">Reference proteome</keyword>
<evidence type="ECO:0000313" key="3">
    <source>
        <dbReference type="Proteomes" id="UP000182427"/>
    </source>
</evidence>
<dbReference type="Proteomes" id="UP000182427">
    <property type="component" value="Chromosome I"/>
</dbReference>
<dbReference type="AlphaFoldDB" id="A0A1G7LBN3"/>
<name>A0A1G7LBN3_9BACT</name>
<keyword evidence="1" id="KW-0472">Membrane</keyword>
<reference evidence="2 3" key="1">
    <citation type="submission" date="2016-10" db="EMBL/GenBank/DDBJ databases">
        <authorList>
            <person name="de Groot N.N."/>
        </authorList>
    </citation>
    <scope>NUCLEOTIDE SEQUENCE [LARGE SCALE GENOMIC DNA]</scope>
    <source>
        <strain evidence="2 3">GAS232</strain>
    </source>
</reference>
<evidence type="ECO:0000313" key="2">
    <source>
        <dbReference type="EMBL" id="SDF46811.1"/>
    </source>
</evidence>
<feature type="transmembrane region" description="Helical" evidence="1">
    <location>
        <begin position="56"/>
        <end position="86"/>
    </location>
</feature>